<dbReference type="InterPro" id="IPR015854">
    <property type="entry name" value="ABC_transpr_LolD-like"/>
</dbReference>
<dbReference type="Proteomes" id="UP000199428">
    <property type="component" value="Unassembled WGS sequence"/>
</dbReference>
<protein>
    <submittedName>
        <fullName evidence="5">Putative ABC transport system ATP-binding protein</fullName>
    </submittedName>
</protein>
<organism evidence="5 6">
    <name type="scientific">Pseudobutyrivibrio xylanivorans</name>
    <dbReference type="NCBI Taxonomy" id="185007"/>
    <lineage>
        <taxon>Bacteria</taxon>
        <taxon>Bacillati</taxon>
        <taxon>Bacillota</taxon>
        <taxon>Clostridia</taxon>
        <taxon>Lachnospirales</taxon>
        <taxon>Lachnospiraceae</taxon>
        <taxon>Pseudobutyrivibrio</taxon>
    </lineage>
</organism>
<dbReference type="InterPro" id="IPR017871">
    <property type="entry name" value="ABC_transporter-like_CS"/>
</dbReference>
<name>A0A1G5RUN5_PSEXY</name>
<dbReference type="InterPro" id="IPR003593">
    <property type="entry name" value="AAA+_ATPase"/>
</dbReference>
<proteinExistence type="predicted"/>
<dbReference type="EMBL" id="FMWK01000004">
    <property type="protein sequence ID" value="SCZ77763.1"/>
    <property type="molecule type" value="Genomic_DNA"/>
</dbReference>
<dbReference type="GO" id="GO:0016887">
    <property type="term" value="F:ATP hydrolysis activity"/>
    <property type="evidence" value="ECO:0007669"/>
    <property type="project" value="InterPro"/>
</dbReference>
<accession>A0A1G5RUN5</accession>
<dbReference type="PROSITE" id="PS00211">
    <property type="entry name" value="ABC_TRANSPORTER_1"/>
    <property type="match status" value="1"/>
</dbReference>
<dbReference type="Pfam" id="PF00005">
    <property type="entry name" value="ABC_tran"/>
    <property type="match status" value="1"/>
</dbReference>
<dbReference type="AlphaFoldDB" id="A0A1G5RUN5"/>
<dbReference type="GO" id="GO:0005886">
    <property type="term" value="C:plasma membrane"/>
    <property type="evidence" value="ECO:0007669"/>
    <property type="project" value="TreeGrafter"/>
</dbReference>
<dbReference type="GO" id="GO:0022857">
    <property type="term" value="F:transmembrane transporter activity"/>
    <property type="evidence" value="ECO:0007669"/>
    <property type="project" value="UniProtKB-ARBA"/>
</dbReference>
<feature type="domain" description="ABC transporter" evidence="4">
    <location>
        <begin position="9"/>
        <end position="249"/>
    </location>
</feature>
<keyword evidence="1" id="KW-0813">Transport</keyword>
<evidence type="ECO:0000313" key="6">
    <source>
        <dbReference type="Proteomes" id="UP000199428"/>
    </source>
</evidence>
<dbReference type="InterPro" id="IPR003439">
    <property type="entry name" value="ABC_transporter-like_ATP-bd"/>
</dbReference>
<evidence type="ECO:0000256" key="3">
    <source>
        <dbReference type="ARBA" id="ARBA00022840"/>
    </source>
</evidence>
<evidence type="ECO:0000256" key="2">
    <source>
        <dbReference type="ARBA" id="ARBA00022741"/>
    </source>
</evidence>
<dbReference type="GO" id="GO:0005524">
    <property type="term" value="F:ATP binding"/>
    <property type="evidence" value="ECO:0007669"/>
    <property type="project" value="UniProtKB-KW"/>
</dbReference>
<sequence>MSNNEEILLKARNIRKSYYIGTPNELEILHGIDLDIRKGEFVSIVGQSGSGKSTLMNILGILDRQTVGKYSLNGIDISNAPAKELAKLRNRHIGFVFQTYNLIARTDALSNVEMPMLYAGLSPKERRARAEELLEMVGMTERMHHTPDELSGGQKQRVAIARAMANNPDIILADEPTGALDSGTGRMVMDIFHDLHEKQGKTIVLITHSNELAAETPRIITISDGNIISEKTQEIKIIRPATEERKEIC</sequence>
<dbReference type="SUPFAM" id="SSF52540">
    <property type="entry name" value="P-loop containing nucleoside triphosphate hydrolases"/>
    <property type="match status" value="1"/>
</dbReference>
<evidence type="ECO:0000256" key="1">
    <source>
        <dbReference type="ARBA" id="ARBA00022448"/>
    </source>
</evidence>
<evidence type="ECO:0000313" key="5">
    <source>
        <dbReference type="EMBL" id="SCZ77763.1"/>
    </source>
</evidence>
<dbReference type="PROSITE" id="PS50893">
    <property type="entry name" value="ABC_TRANSPORTER_2"/>
    <property type="match status" value="1"/>
</dbReference>
<dbReference type="SMART" id="SM00382">
    <property type="entry name" value="AAA"/>
    <property type="match status" value="1"/>
</dbReference>
<evidence type="ECO:0000259" key="4">
    <source>
        <dbReference type="PROSITE" id="PS50893"/>
    </source>
</evidence>
<dbReference type="Gene3D" id="3.40.50.300">
    <property type="entry name" value="P-loop containing nucleotide triphosphate hydrolases"/>
    <property type="match status" value="1"/>
</dbReference>
<dbReference type="PANTHER" id="PTHR24220">
    <property type="entry name" value="IMPORT ATP-BINDING PROTEIN"/>
    <property type="match status" value="1"/>
</dbReference>
<dbReference type="GO" id="GO:0098796">
    <property type="term" value="C:membrane protein complex"/>
    <property type="evidence" value="ECO:0007669"/>
    <property type="project" value="UniProtKB-ARBA"/>
</dbReference>
<dbReference type="CDD" id="cd03255">
    <property type="entry name" value="ABC_MJ0796_LolCDE_FtsE"/>
    <property type="match status" value="1"/>
</dbReference>
<dbReference type="PANTHER" id="PTHR24220:SF683">
    <property type="entry name" value="ABC TRANSPORTER ATP-BINDING PROTEIN"/>
    <property type="match status" value="1"/>
</dbReference>
<gene>
    <name evidence="5" type="ORF">SAMN02910350_00916</name>
</gene>
<reference evidence="5 6" key="1">
    <citation type="submission" date="2016-10" db="EMBL/GenBank/DDBJ databases">
        <authorList>
            <person name="de Groot N.N."/>
        </authorList>
    </citation>
    <scope>NUCLEOTIDE SEQUENCE [LARGE SCALE GENOMIC DNA]</scope>
    <source>
        <strain evidence="5 6">DSM 10317</strain>
    </source>
</reference>
<dbReference type="FunFam" id="3.40.50.300:FF:000032">
    <property type="entry name" value="Export ABC transporter ATP-binding protein"/>
    <property type="match status" value="1"/>
</dbReference>
<dbReference type="InterPro" id="IPR017911">
    <property type="entry name" value="MacB-like_ATP-bd"/>
</dbReference>
<keyword evidence="2" id="KW-0547">Nucleotide-binding</keyword>
<dbReference type="InterPro" id="IPR027417">
    <property type="entry name" value="P-loop_NTPase"/>
</dbReference>
<keyword evidence="3 5" id="KW-0067">ATP-binding</keyword>